<keyword evidence="2" id="KW-1185">Reference proteome</keyword>
<dbReference type="Proteomes" id="UP000184480">
    <property type="component" value="Unassembled WGS sequence"/>
</dbReference>
<evidence type="ECO:0000313" key="1">
    <source>
        <dbReference type="EMBL" id="SHF17635.1"/>
    </source>
</evidence>
<proteinExistence type="predicted"/>
<protein>
    <submittedName>
        <fullName evidence="1">Uncharacterized protein</fullName>
    </submittedName>
</protein>
<dbReference type="RefSeq" id="WP_062181580.1">
    <property type="nucleotide sequence ID" value="NZ_BBXL01000013.1"/>
</dbReference>
<accession>A0A1M4ZI34</accession>
<dbReference type="OrthoDB" id="997365at2"/>
<gene>
    <name evidence="1" type="ORF">SAMN05444362_10494</name>
</gene>
<dbReference type="AlphaFoldDB" id="A0A1M4ZI34"/>
<dbReference type="EMBL" id="FQUC01000004">
    <property type="protein sequence ID" value="SHF17635.1"/>
    <property type="molecule type" value="Genomic_DNA"/>
</dbReference>
<evidence type="ECO:0000313" key="2">
    <source>
        <dbReference type="Proteomes" id="UP000184480"/>
    </source>
</evidence>
<sequence length="93" mass="11024">MASRTSYTYQKELLNRLKETLEVFREDMSNVARNYKNSVQSLHDNDGLMDEAYDEYYVNYLNPTVEILNSILERIDTEDVAFIEKEINFLSSR</sequence>
<organism evidence="1 2">
    <name type="scientific">Dysgonomonas macrotermitis</name>
    <dbReference type="NCBI Taxonomy" id="1346286"/>
    <lineage>
        <taxon>Bacteria</taxon>
        <taxon>Pseudomonadati</taxon>
        <taxon>Bacteroidota</taxon>
        <taxon>Bacteroidia</taxon>
        <taxon>Bacteroidales</taxon>
        <taxon>Dysgonomonadaceae</taxon>
        <taxon>Dysgonomonas</taxon>
    </lineage>
</organism>
<reference evidence="2" key="1">
    <citation type="submission" date="2016-11" db="EMBL/GenBank/DDBJ databases">
        <authorList>
            <person name="Varghese N."/>
            <person name="Submissions S."/>
        </authorList>
    </citation>
    <scope>NUCLEOTIDE SEQUENCE [LARGE SCALE GENOMIC DNA]</scope>
    <source>
        <strain evidence="2">DSM 27370</strain>
    </source>
</reference>
<name>A0A1M4ZI34_9BACT</name>
<dbReference type="STRING" id="1346286.SAMN05444362_10494"/>